<reference evidence="10" key="1">
    <citation type="submission" date="2025-08" db="UniProtKB">
        <authorList>
            <consortium name="Ensembl"/>
        </authorList>
    </citation>
    <scope>IDENTIFICATION</scope>
</reference>
<accession>A0A8C6YU69</accession>
<evidence type="ECO:0000256" key="4">
    <source>
        <dbReference type="ARBA" id="ARBA00022803"/>
    </source>
</evidence>
<keyword evidence="5" id="KW-0206">Cytoskeleton</keyword>
<dbReference type="SMART" id="SM00028">
    <property type="entry name" value="TPR"/>
    <property type="match status" value="4"/>
</dbReference>
<dbReference type="PANTHER" id="PTHR23040:SF1">
    <property type="entry name" value="OUTER DYNEIN ARM-DOCKING COMPLEX SUBUNIT 4"/>
    <property type="match status" value="1"/>
</dbReference>
<name>A0A8C6YU69_NOTPE</name>
<dbReference type="PROSITE" id="PS50005">
    <property type="entry name" value="TPR"/>
    <property type="match status" value="1"/>
</dbReference>
<evidence type="ECO:0000256" key="8">
    <source>
        <dbReference type="ARBA" id="ARBA00034143"/>
    </source>
</evidence>
<keyword evidence="4 9" id="KW-0802">TPR repeat</keyword>
<dbReference type="InterPro" id="IPR040111">
    <property type="entry name" value="ODAD4"/>
</dbReference>
<dbReference type="PANTHER" id="PTHR23040">
    <property type="match status" value="1"/>
</dbReference>
<reference evidence="10" key="2">
    <citation type="submission" date="2025-09" db="UniProtKB">
        <authorList>
            <consortium name="Ensembl"/>
        </authorList>
    </citation>
    <scope>IDENTIFICATION</scope>
</reference>
<dbReference type="PROSITE" id="PS50293">
    <property type="entry name" value="TPR_REGION"/>
    <property type="match status" value="1"/>
</dbReference>
<dbReference type="InterPro" id="IPR019734">
    <property type="entry name" value="TPR_rpt"/>
</dbReference>
<keyword evidence="3" id="KW-0677">Repeat</keyword>
<keyword evidence="2" id="KW-0963">Cytoplasm</keyword>
<dbReference type="SUPFAM" id="SSF48452">
    <property type="entry name" value="TPR-like"/>
    <property type="match status" value="1"/>
</dbReference>
<evidence type="ECO:0000256" key="2">
    <source>
        <dbReference type="ARBA" id="ARBA00022490"/>
    </source>
</evidence>
<organism evidence="10 11">
    <name type="scientific">Nothoprocta perdicaria</name>
    <name type="common">Chilean tinamou</name>
    <name type="synonym">Crypturus perdicarius</name>
    <dbReference type="NCBI Taxonomy" id="30464"/>
    <lineage>
        <taxon>Eukaryota</taxon>
        <taxon>Metazoa</taxon>
        <taxon>Chordata</taxon>
        <taxon>Craniata</taxon>
        <taxon>Vertebrata</taxon>
        <taxon>Euteleostomi</taxon>
        <taxon>Archelosauria</taxon>
        <taxon>Archosauria</taxon>
        <taxon>Dinosauria</taxon>
        <taxon>Saurischia</taxon>
        <taxon>Theropoda</taxon>
        <taxon>Coelurosauria</taxon>
        <taxon>Aves</taxon>
        <taxon>Palaeognathae</taxon>
        <taxon>Tinamiformes</taxon>
        <taxon>Tinamidae</taxon>
        <taxon>Nothoprocta</taxon>
    </lineage>
</organism>
<protein>
    <recommendedName>
        <fullName evidence="7">Outer dynein arm-docking complex subunit 4</fullName>
    </recommendedName>
    <alternativeName>
        <fullName evidence="8">Tetratricopeptide repeat protein 25</fullName>
    </alternativeName>
</protein>
<dbReference type="Gene3D" id="1.25.40.10">
    <property type="entry name" value="Tetratricopeptide repeat domain"/>
    <property type="match status" value="2"/>
</dbReference>
<evidence type="ECO:0000256" key="9">
    <source>
        <dbReference type="PROSITE-ProRule" id="PRU00339"/>
    </source>
</evidence>
<feature type="repeat" description="TPR" evidence="9">
    <location>
        <begin position="13"/>
        <end position="46"/>
    </location>
</feature>
<keyword evidence="11" id="KW-1185">Reference proteome</keyword>
<dbReference type="Proteomes" id="UP000694420">
    <property type="component" value="Unplaced"/>
</dbReference>
<dbReference type="AlphaFoldDB" id="A0A8C6YU69"/>
<evidence type="ECO:0000313" key="11">
    <source>
        <dbReference type="Proteomes" id="UP000694420"/>
    </source>
</evidence>
<evidence type="ECO:0000256" key="3">
    <source>
        <dbReference type="ARBA" id="ARBA00022737"/>
    </source>
</evidence>
<proteinExistence type="predicted"/>
<keyword evidence="6" id="KW-0966">Cell projection</keyword>
<dbReference type="InterPro" id="IPR011990">
    <property type="entry name" value="TPR-like_helical_dom_sf"/>
</dbReference>
<evidence type="ECO:0000313" key="10">
    <source>
        <dbReference type="Ensembl" id="ENSNPEP00000003475.1"/>
    </source>
</evidence>
<evidence type="ECO:0000256" key="5">
    <source>
        <dbReference type="ARBA" id="ARBA00023212"/>
    </source>
</evidence>
<dbReference type="FunFam" id="1.25.40.10:FF:000189">
    <property type="entry name" value="Tetratricopeptide repeat domain 25"/>
    <property type="match status" value="1"/>
</dbReference>
<evidence type="ECO:0000256" key="1">
    <source>
        <dbReference type="ARBA" id="ARBA00004430"/>
    </source>
</evidence>
<evidence type="ECO:0000256" key="7">
    <source>
        <dbReference type="ARBA" id="ARBA00034139"/>
    </source>
</evidence>
<sequence length="361" mass="41356">MVEAAAEVPPGTFPSFVAEGTLLVRRGEHDKALPCFTNALLLRPGDRQCLVARSKCYLKLGDTENSLKDAEASLQNDKTFSKGLYQKAETLYTMGDFEFALVFYHRGYRLRPELQKFRLGIQKCQEAIVNSRPFLLIKAQQKLQIKLTKDQKRASKQERVRKPQTERQLLGELYADKAFLEKLLKDEDLMKSSTKQGIKVKDLVSGGITYLNTRTEFWQQQKPIYARVRERKLRQQRWIRDKKRKPDEVARYIAKSMEDIDMLLAGGSPEESLKKAEHVLKTIQGWSDEEVPNKNELVGNLHNCMGNAQMEMGHMDAALQSHQTDLELARQNNLPDAISRALDNIGRVYARIGKFQQAIDT</sequence>
<dbReference type="Ensembl" id="ENSNPET00000003549.1">
    <property type="protein sequence ID" value="ENSNPEP00000003475.1"/>
    <property type="gene ID" value="ENSNPEG00000002659.1"/>
</dbReference>
<evidence type="ECO:0000256" key="6">
    <source>
        <dbReference type="ARBA" id="ARBA00023273"/>
    </source>
</evidence>
<dbReference type="GO" id="GO:0005930">
    <property type="term" value="C:axoneme"/>
    <property type="evidence" value="ECO:0007669"/>
    <property type="project" value="UniProtKB-SubCell"/>
</dbReference>
<comment type="subcellular location">
    <subcellularLocation>
        <location evidence="1">Cytoplasm</location>
        <location evidence="1">Cytoskeleton</location>
        <location evidence="1">Cilium axoneme</location>
    </subcellularLocation>
</comment>